<gene>
    <name evidence="1" type="ORF">Ctob_004104</name>
</gene>
<dbReference type="Proteomes" id="UP000037460">
    <property type="component" value="Unassembled WGS sequence"/>
</dbReference>
<proteinExistence type="predicted"/>
<dbReference type="AlphaFoldDB" id="A0A0M0JCD0"/>
<keyword evidence="2" id="KW-1185">Reference proteome</keyword>
<evidence type="ECO:0000313" key="2">
    <source>
        <dbReference type="Proteomes" id="UP000037460"/>
    </source>
</evidence>
<sequence>MAELFGDQIMLWSANQVEECSNSLKDGHGQQYVVPPSLFDGDTHVQLNTNNPKLDLRIQAHAKLIKLGLASEKNSSSIYKGLKYNLAEYFVRIRDLVCKDVPATQCPPADCAISLKLFPQYVNGQTAPLSYAEDYEPSACIHAINEKAMRAWKDALSSFEQNPKIATLTLTRNERDRQFSMFHRFTDAGSVFDCSIPRAKHTFAAASMEYTGLQMEVEDCWNFPSECLVDTLKLIGLTQENMGKMWDKGLQMMTGELENREEEGKLASKSCSTDPLATFMRMENNDVMMYDGP</sequence>
<dbReference type="EMBL" id="JWZX01003113">
    <property type="protein sequence ID" value="KOO24234.1"/>
    <property type="molecule type" value="Genomic_DNA"/>
</dbReference>
<accession>A0A0M0JCD0</accession>
<comment type="caution">
    <text evidence="1">The sequence shown here is derived from an EMBL/GenBank/DDBJ whole genome shotgun (WGS) entry which is preliminary data.</text>
</comment>
<name>A0A0M0JCD0_9EUKA</name>
<evidence type="ECO:0000313" key="1">
    <source>
        <dbReference type="EMBL" id="KOO24234.1"/>
    </source>
</evidence>
<protein>
    <submittedName>
        <fullName evidence="1">Uncharacterized protein</fullName>
    </submittedName>
</protein>
<reference evidence="2" key="1">
    <citation type="journal article" date="2015" name="PLoS Genet.">
        <title>Genome Sequence and Transcriptome Analyses of Chrysochromulina tobin: Metabolic Tools for Enhanced Algal Fitness in the Prominent Order Prymnesiales (Haptophyceae).</title>
        <authorList>
            <person name="Hovde B.T."/>
            <person name="Deodato C.R."/>
            <person name="Hunsperger H.M."/>
            <person name="Ryken S.A."/>
            <person name="Yost W."/>
            <person name="Jha R.K."/>
            <person name="Patterson J."/>
            <person name="Monnat R.J. Jr."/>
            <person name="Barlow S.B."/>
            <person name="Starkenburg S.R."/>
            <person name="Cattolico R.A."/>
        </authorList>
    </citation>
    <scope>NUCLEOTIDE SEQUENCE</scope>
    <source>
        <strain evidence="2">CCMP291</strain>
    </source>
</reference>
<organism evidence="1 2">
    <name type="scientific">Chrysochromulina tobinii</name>
    <dbReference type="NCBI Taxonomy" id="1460289"/>
    <lineage>
        <taxon>Eukaryota</taxon>
        <taxon>Haptista</taxon>
        <taxon>Haptophyta</taxon>
        <taxon>Prymnesiophyceae</taxon>
        <taxon>Prymnesiales</taxon>
        <taxon>Chrysochromulinaceae</taxon>
        <taxon>Chrysochromulina</taxon>
    </lineage>
</organism>